<dbReference type="Proteomes" id="UP001596505">
    <property type="component" value="Unassembled WGS sequence"/>
</dbReference>
<dbReference type="Gene3D" id="3.20.20.70">
    <property type="entry name" value="Aldolase class I"/>
    <property type="match status" value="1"/>
</dbReference>
<evidence type="ECO:0000256" key="4">
    <source>
        <dbReference type="ARBA" id="ARBA00022793"/>
    </source>
</evidence>
<keyword evidence="11" id="KW-1185">Reference proteome</keyword>
<reference evidence="11" key="1">
    <citation type="journal article" date="2019" name="Int. J. Syst. Evol. Microbiol.">
        <title>The Global Catalogue of Microorganisms (GCM) 10K type strain sequencing project: providing services to taxonomists for standard genome sequencing and annotation.</title>
        <authorList>
            <consortium name="The Broad Institute Genomics Platform"/>
            <consortium name="The Broad Institute Genome Sequencing Center for Infectious Disease"/>
            <person name="Wu L."/>
            <person name="Ma J."/>
        </authorList>
    </citation>
    <scope>NUCLEOTIDE SEQUENCE [LARGE SCALE GENOMIC DNA]</scope>
    <source>
        <strain evidence="11">CGMCC 1.16305</strain>
    </source>
</reference>
<name>A0ABW2PQK0_9BACL</name>
<evidence type="ECO:0000256" key="1">
    <source>
        <dbReference type="ARBA" id="ARBA00001633"/>
    </source>
</evidence>
<evidence type="ECO:0000256" key="8">
    <source>
        <dbReference type="HAMAP-Rule" id="MF_00134"/>
    </source>
</evidence>
<evidence type="ECO:0000256" key="7">
    <source>
        <dbReference type="ARBA" id="ARBA00023239"/>
    </source>
</evidence>
<comment type="catalytic activity">
    <reaction evidence="1 8">
        <text>1-(2-carboxyphenylamino)-1-deoxy-D-ribulose 5-phosphate + H(+) = (1S,2R)-1-C-(indol-3-yl)glycerol 3-phosphate + CO2 + H2O</text>
        <dbReference type="Rhea" id="RHEA:23476"/>
        <dbReference type="ChEBI" id="CHEBI:15377"/>
        <dbReference type="ChEBI" id="CHEBI:15378"/>
        <dbReference type="ChEBI" id="CHEBI:16526"/>
        <dbReference type="ChEBI" id="CHEBI:58613"/>
        <dbReference type="ChEBI" id="CHEBI:58866"/>
        <dbReference type="EC" id="4.1.1.48"/>
    </reaction>
</comment>
<dbReference type="RefSeq" id="WP_380962704.1">
    <property type="nucleotide sequence ID" value="NZ_JBHTCO010000001.1"/>
</dbReference>
<keyword evidence="6 8" id="KW-0057">Aromatic amino acid biosynthesis</keyword>
<evidence type="ECO:0000313" key="10">
    <source>
        <dbReference type="EMBL" id="MFC7391572.1"/>
    </source>
</evidence>
<organism evidence="10 11">
    <name type="scientific">Scopulibacillus cellulosilyticus</name>
    <dbReference type="NCBI Taxonomy" id="2665665"/>
    <lineage>
        <taxon>Bacteria</taxon>
        <taxon>Bacillati</taxon>
        <taxon>Bacillota</taxon>
        <taxon>Bacilli</taxon>
        <taxon>Bacillales</taxon>
        <taxon>Sporolactobacillaceae</taxon>
        <taxon>Scopulibacillus</taxon>
    </lineage>
</organism>
<dbReference type="EMBL" id="JBHTCO010000001">
    <property type="protein sequence ID" value="MFC7391572.1"/>
    <property type="molecule type" value="Genomic_DNA"/>
</dbReference>
<dbReference type="InterPro" id="IPR013798">
    <property type="entry name" value="Indole-3-glycerol_P_synth_dom"/>
</dbReference>
<proteinExistence type="inferred from homology"/>
<comment type="caution">
    <text evidence="10">The sequence shown here is derived from an EMBL/GenBank/DDBJ whole genome shotgun (WGS) entry which is preliminary data.</text>
</comment>
<keyword evidence="7 8" id="KW-0456">Lyase</keyword>
<evidence type="ECO:0000256" key="2">
    <source>
        <dbReference type="ARBA" id="ARBA00004696"/>
    </source>
</evidence>
<evidence type="ECO:0000259" key="9">
    <source>
        <dbReference type="Pfam" id="PF00218"/>
    </source>
</evidence>
<protein>
    <recommendedName>
        <fullName evidence="8">Indole-3-glycerol phosphate synthase</fullName>
        <shortName evidence="8">IGPS</shortName>
        <ecNumber evidence="8">4.1.1.48</ecNumber>
    </recommendedName>
</protein>
<evidence type="ECO:0000256" key="3">
    <source>
        <dbReference type="ARBA" id="ARBA00022605"/>
    </source>
</evidence>
<evidence type="ECO:0000256" key="6">
    <source>
        <dbReference type="ARBA" id="ARBA00023141"/>
    </source>
</evidence>
<dbReference type="InterPro" id="IPR045186">
    <property type="entry name" value="Indole-3-glycerol_P_synth"/>
</dbReference>
<dbReference type="NCBIfam" id="NF001377">
    <property type="entry name" value="PRK00278.2-4"/>
    <property type="match status" value="1"/>
</dbReference>
<gene>
    <name evidence="8 10" type="primary">trpC</name>
    <name evidence="10" type="ORF">ACFQRG_00910</name>
</gene>
<evidence type="ECO:0000313" key="11">
    <source>
        <dbReference type="Proteomes" id="UP001596505"/>
    </source>
</evidence>
<comment type="similarity">
    <text evidence="8">Belongs to the TrpC family.</text>
</comment>
<dbReference type="PANTHER" id="PTHR22854">
    <property type="entry name" value="TRYPTOPHAN BIOSYNTHESIS PROTEIN"/>
    <property type="match status" value="1"/>
</dbReference>
<feature type="domain" description="Indole-3-glycerol phosphate synthase" evidence="9">
    <location>
        <begin position="22"/>
        <end position="242"/>
    </location>
</feature>
<dbReference type="GO" id="GO:0004425">
    <property type="term" value="F:indole-3-glycerol-phosphate synthase activity"/>
    <property type="evidence" value="ECO:0007669"/>
    <property type="project" value="UniProtKB-EC"/>
</dbReference>
<dbReference type="CDD" id="cd00331">
    <property type="entry name" value="IGPS"/>
    <property type="match status" value="1"/>
</dbReference>
<sequence length="254" mass="28095">MLNQILETKKTECKTLVMPEETKNISRKSLKEALIHSNRPLGIIAEIKKASPSKGLFKENLEPDEVARDYAQAGADAISVLTDQVYFQGSNTNLIKAKQAVDIPVLRKDFIIDKRQIEESRLIGADAILLIASALSAKKLHEFYLEAYNLGLEALVEVHDANELSSVLNEFKPEIIGINNRNLKTFETTLETTAQLLPMIPKELVIVSESGVKTAEDIDLLISHQVTGALVGEALMTAPTPKEGLAHLFRERVK</sequence>
<dbReference type="InterPro" id="IPR011060">
    <property type="entry name" value="RibuloseP-bd_barrel"/>
</dbReference>
<comment type="pathway">
    <text evidence="2 8">Amino-acid biosynthesis; L-tryptophan biosynthesis; L-tryptophan from chorismate: step 4/5.</text>
</comment>
<dbReference type="InterPro" id="IPR001468">
    <property type="entry name" value="Indole-3-GlycerolPSynthase_CS"/>
</dbReference>
<keyword evidence="5 8" id="KW-0822">Tryptophan biosynthesis</keyword>
<dbReference type="Pfam" id="PF00218">
    <property type="entry name" value="IGPS"/>
    <property type="match status" value="1"/>
</dbReference>
<evidence type="ECO:0000256" key="5">
    <source>
        <dbReference type="ARBA" id="ARBA00022822"/>
    </source>
</evidence>
<dbReference type="HAMAP" id="MF_00134_B">
    <property type="entry name" value="IGPS_B"/>
    <property type="match status" value="1"/>
</dbReference>
<dbReference type="EC" id="4.1.1.48" evidence="8"/>
<dbReference type="PROSITE" id="PS00614">
    <property type="entry name" value="IGPS"/>
    <property type="match status" value="1"/>
</dbReference>
<dbReference type="InterPro" id="IPR013785">
    <property type="entry name" value="Aldolase_TIM"/>
</dbReference>
<dbReference type="SUPFAM" id="SSF51366">
    <property type="entry name" value="Ribulose-phoshate binding barrel"/>
    <property type="match status" value="1"/>
</dbReference>
<accession>A0ABW2PQK0</accession>
<keyword evidence="3 8" id="KW-0028">Amino-acid biosynthesis</keyword>
<keyword evidence="4 8" id="KW-0210">Decarboxylase</keyword>
<dbReference type="PANTHER" id="PTHR22854:SF2">
    <property type="entry name" value="INDOLE-3-GLYCEROL-PHOSPHATE SYNTHASE"/>
    <property type="match status" value="1"/>
</dbReference>